<evidence type="ECO:0000256" key="2">
    <source>
        <dbReference type="ARBA" id="ARBA00006720"/>
    </source>
</evidence>
<evidence type="ECO:0000313" key="13">
    <source>
        <dbReference type="EMBL" id="KAG7443065.1"/>
    </source>
</evidence>
<dbReference type="PANTHER" id="PTHR13172">
    <property type="entry name" value="MITOCHONDRIAL IMPORT INNER MEMBRANE TRANSLOCASE SUBUNIT TIM9B"/>
    <property type="match status" value="1"/>
</dbReference>
<evidence type="ECO:0000256" key="10">
    <source>
        <dbReference type="ARBA" id="ARBA00023157"/>
    </source>
</evidence>
<gene>
    <name evidence="13" type="ORF">BT62DRAFT_904341</name>
</gene>
<name>A0A9P7VM59_9AGAR</name>
<keyword evidence="10 11" id="KW-1015">Disulfide bond</keyword>
<dbReference type="Pfam" id="PF02953">
    <property type="entry name" value="zf-Tim10_DDP"/>
    <property type="match status" value="1"/>
</dbReference>
<keyword evidence="4" id="KW-0479">Metal-binding</keyword>
<dbReference type="GO" id="GO:0005743">
    <property type="term" value="C:mitochondrial inner membrane"/>
    <property type="evidence" value="ECO:0007669"/>
    <property type="project" value="UniProtKB-SubCell"/>
</dbReference>
<sequence>MDFSSLSSAEQVHMNKVIEKKQMQDFLRMYANIVERCFNTCCNDFTSKALSSKEDQCVTNCTEKFLKHAERVGTRFAELNAGASLGHFPTVHRAQENLFPEAMSAAQNQSSS</sequence>
<reference evidence="13" key="1">
    <citation type="submission" date="2020-11" db="EMBL/GenBank/DDBJ databases">
        <title>Adaptations for nitrogen fixation in a non-lichenized fungal sporocarp promotes dispersal by wood-feeding termites.</title>
        <authorList>
            <consortium name="DOE Joint Genome Institute"/>
            <person name="Koch R.A."/>
            <person name="Yoon G."/>
            <person name="Arayal U."/>
            <person name="Lail K."/>
            <person name="Amirebrahimi M."/>
            <person name="Labutti K."/>
            <person name="Lipzen A."/>
            <person name="Riley R."/>
            <person name="Barry K."/>
            <person name="Henrissat B."/>
            <person name="Grigoriev I.V."/>
            <person name="Herr J.R."/>
            <person name="Aime M.C."/>
        </authorList>
    </citation>
    <scope>NUCLEOTIDE SEQUENCE</scope>
    <source>
        <strain evidence="13">MCA 3950</strain>
    </source>
</reference>
<keyword evidence="14" id="KW-1185">Reference proteome</keyword>
<proteinExistence type="inferred from homology"/>
<dbReference type="GO" id="GO:0015031">
    <property type="term" value="P:protein transport"/>
    <property type="evidence" value="ECO:0007669"/>
    <property type="project" value="UniProtKB-KW"/>
</dbReference>
<dbReference type="GeneID" id="66105858"/>
<keyword evidence="8 11" id="KW-0811">Translocation</keyword>
<dbReference type="Proteomes" id="UP000812287">
    <property type="component" value="Unassembled WGS sequence"/>
</dbReference>
<accession>A0A9P7VM59</accession>
<evidence type="ECO:0000256" key="7">
    <source>
        <dbReference type="ARBA" id="ARBA00022927"/>
    </source>
</evidence>
<keyword evidence="9 11" id="KW-0496">Mitochondrion</keyword>
<evidence type="ECO:0000256" key="3">
    <source>
        <dbReference type="ARBA" id="ARBA00022448"/>
    </source>
</evidence>
<evidence type="ECO:0000256" key="4">
    <source>
        <dbReference type="ARBA" id="ARBA00022723"/>
    </source>
</evidence>
<dbReference type="RefSeq" id="XP_043036565.1">
    <property type="nucleotide sequence ID" value="XM_043183561.1"/>
</dbReference>
<evidence type="ECO:0000313" key="14">
    <source>
        <dbReference type="Proteomes" id="UP000812287"/>
    </source>
</evidence>
<keyword evidence="3 11" id="KW-0813">Transport</keyword>
<dbReference type="SUPFAM" id="SSF144122">
    <property type="entry name" value="Tim10-like"/>
    <property type="match status" value="1"/>
</dbReference>
<evidence type="ECO:0000256" key="8">
    <source>
        <dbReference type="ARBA" id="ARBA00023010"/>
    </source>
</evidence>
<dbReference type="OrthoDB" id="1551503at2759"/>
<evidence type="ECO:0000256" key="11">
    <source>
        <dbReference type="RuleBase" id="RU367043"/>
    </source>
</evidence>
<comment type="domain">
    <text evidence="11">The twin CX3C motif contains 4 conserved Cys residues that form 2 disulfide bonds in the mitochondrial intermembrane space.</text>
</comment>
<keyword evidence="6" id="KW-0862">Zinc</keyword>
<evidence type="ECO:0000256" key="5">
    <source>
        <dbReference type="ARBA" id="ARBA00022792"/>
    </source>
</evidence>
<evidence type="ECO:0000256" key="1">
    <source>
        <dbReference type="ARBA" id="ARBA00004137"/>
    </source>
</evidence>
<comment type="subcellular location">
    <subcellularLocation>
        <location evidence="1 11">Mitochondrion inner membrane</location>
        <topology evidence="1 11">Peripheral membrane protein</topology>
        <orientation evidence="1 11">Intermembrane side</orientation>
    </subcellularLocation>
</comment>
<keyword evidence="5 11" id="KW-0999">Mitochondrion inner membrane</keyword>
<dbReference type="InterPro" id="IPR035427">
    <property type="entry name" value="Tim10-like_dom_sf"/>
</dbReference>
<evidence type="ECO:0000259" key="12">
    <source>
        <dbReference type="Pfam" id="PF02953"/>
    </source>
</evidence>
<organism evidence="13 14">
    <name type="scientific">Guyanagaster necrorhizus</name>
    <dbReference type="NCBI Taxonomy" id="856835"/>
    <lineage>
        <taxon>Eukaryota</taxon>
        <taxon>Fungi</taxon>
        <taxon>Dikarya</taxon>
        <taxon>Basidiomycota</taxon>
        <taxon>Agaricomycotina</taxon>
        <taxon>Agaricomycetes</taxon>
        <taxon>Agaricomycetidae</taxon>
        <taxon>Agaricales</taxon>
        <taxon>Marasmiineae</taxon>
        <taxon>Physalacriaceae</taxon>
        <taxon>Guyanagaster</taxon>
    </lineage>
</organism>
<keyword evidence="7 11" id="KW-0653">Protein transport</keyword>
<feature type="domain" description="Tim10-like" evidence="12">
    <location>
        <begin position="17"/>
        <end position="78"/>
    </location>
</feature>
<keyword evidence="5 11" id="KW-0472">Membrane</keyword>
<evidence type="ECO:0000256" key="6">
    <source>
        <dbReference type="ARBA" id="ARBA00022833"/>
    </source>
</evidence>
<comment type="similarity">
    <text evidence="2 11">Belongs to the small Tim family.</text>
</comment>
<dbReference type="AlphaFoldDB" id="A0A9P7VM59"/>
<dbReference type="EMBL" id="MU250547">
    <property type="protein sequence ID" value="KAG7443065.1"/>
    <property type="molecule type" value="Genomic_DNA"/>
</dbReference>
<dbReference type="GO" id="GO:0046872">
    <property type="term" value="F:metal ion binding"/>
    <property type="evidence" value="ECO:0007669"/>
    <property type="project" value="UniProtKB-KW"/>
</dbReference>
<protein>
    <recommendedName>
        <fullName evidence="11">Mitochondrial import inner membrane translocase subunit</fullName>
    </recommendedName>
</protein>
<keyword evidence="11" id="KW-0143">Chaperone</keyword>
<comment type="caution">
    <text evidence="13">The sequence shown here is derived from an EMBL/GenBank/DDBJ whole genome shotgun (WGS) entry which is preliminary data.</text>
</comment>
<dbReference type="InterPro" id="IPR004217">
    <property type="entry name" value="Tim10-like"/>
</dbReference>
<evidence type="ECO:0000256" key="9">
    <source>
        <dbReference type="ARBA" id="ARBA00023128"/>
    </source>
</evidence>
<dbReference type="Gene3D" id="1.10.287.810">
    <property type="entry name" value="Mitochondrial import inner membrane translocase subunit tim13 like domains"/>
    <property type="match status" value="1"/>
</dbReference>
<dbReference type="InterPro" id="IPR050673">
    <property type="entry name" value="Mito_inner_translocase_sub"/>
</dbReference>
<comment type="function">
    <text evidence="11">Mitochondrial intermembrane chaperone that participates in the import and insertion of some multi-pass transmembrane proteins into the mitochondrial inner membrane. Also required for the transfer of beta-barrel precursors from the TOM complex to the sorting and assembly machinery (SAM complex) of the outer membrane. Acts as a chaperone-like protein that protects the hydrophobic precursors from aggregation and guide them through the mitochondrial intermembrane space.</text>
</comment>
<comment type="subunit">
    <text evidence="11">Heterohexamer.</text>
</comment>